<gene>
    <name evidence="1" type="ORF">SPACI_034330</name>
</gene>
<accession>A0ABZ3J634</accession>
<evidence type="ECO:0008006" key="3">
    <source>
        <dbReference type="Google" id="ProtNLM"/>
    </source>
</evidence>
<evidence type="ECO:0000313" key="1">
    <source>
        <dbReference type="EMBL" id="XFO73347.1"/>
    </source>
</evidence>
<proteinExistence type="predicted"/>
<organism evidence="1 2">
    <name type="scientific">Sporomusa acidovorans (strain ATCC 49682 / DSM 3132 / Mol)</name>
    <dbReference type="NCBI Taxonomy" id="1123286"/>
    <lineage>
        <taxon>Bacteria</taxon>
        <taxon>Bacillati</taxon>
        <taxon>Bacillota</taxon>
        <taxon>Negativicutes</taxon>
        <taxon>Selenomonadales</taxon>
        <taxon>Sporomusaceae</taxon>
        <taxon>Sporomusa</taxon>
    </lineage>
</organism>
<dbReference type="InterPro" id="IPR016181">
    <property type="entry name" value="Acyl_CoA_acyltransferase"/>
</dbReference>
<keyword evidence="2" id="KW-1185">Reference proteome</keyword>
<dbReference type="RefSeq" id="WP_093797924.1">
    <property type="nucleotide sequence ID" value="NZ_CP155571.1"/>
</dbReference>
<dbReference type="EMBL" id="CP155571">
    <property type="protein sequence ID" value="XFO73347.1"/>
    <property type="molecule type" value="Genomic_DNA"/>
</dbReference>
<protein>
    <recommendedName>
        <fullName evidence="3">N-acetyltransferase domain-containing protein</fullName>
    </recommendedName>
</protein>
<dbReference type="SUPFAM" id="SSF55729">
    <property type="entry name" value="Acyl-CoA N-acyltransferases (Nat)"/>
    <property type="match status" value="1"/>
</dbReference>
<name>A0ABZ3J634_SPOA4</name>
<dbReference type="Gene3D" id="3.40.630.30">
    <property type="match status" value="1"/>
</dbReference>
<sequence>MSDKFSLSLFSSCNLNDPFFDSLKSDYSEFSQWFTGKAISGDSAYVCRDNSNLIHAFMYLKDEVEDIQLANGILPRVPRIKIGTLKLSESIHGQRIGEGALGTALWRWQESNFNQIYVTVFPKHISLIELLTKFGFNNVGKISGENLSF</sequence>
<evidence type="ECO:0000313" key="2">
    <source>
        <dbReference type="Proteomes" id="UP000216052"/>
    </source>
</evidence>
<reference evidence="1" key="1">
    <citation type="submission" date="2024-05" db="EMBL/GenBank/DDBJ databases">
        <title>Isolation and characterization of Sporomusa carbonis sp. nov., a carboxydotrophic hydrogenogen in the genus of Sporomusa isolated from a charcoal burning pile.</title>
        <authorList>
            <person name="Boeer T."/>
            <person name="Rosenbaum F."/>
            <person name="Eysell L."/>
            <person name="Mueller V."/>
            <person name="Daniel R."/>
            <person name="Poehlein A."/>
        </authorList>
    </citation>
    <scope>NUCLEOTIDE SEQUENCE [LARGE SCALE GENOMIC DNA]</scope>
    <source>
        <strain evidence="1">DSM 3132</strain>
    </source>
</reference>
<dbReference type="Proteomes" id="UP000216052">
    <property type="component" value="Chromosome"/>
</dbReference>